<dbReference type="GO" id="GO:0005886">
    <property type="term" value="C:plasma membrane"/>
    <property type="evidence" value="ECO:0007669"/>
    <property type="project" value="UniProtKB-SubCell"/>
</dbReference>
<name>A0A3D9HZ34_9BACL</name>
<dbReference type="InterPro" id="IPR018076">
    <property type="entry name" value="T2SS_GspF_dom"/>
</dbReference>
<keyword evidence="2" id="KW-1003">Cell membrane</keyword>
<dbReference type="Pfam" id="PF00482">
    <property type="entry name" value="T2SSF"/>
    <property type="match status" value="1"/>
</dbReference>
<dbReference type="PANTHER" id="PTHR35007:SF1">
    <property type="entry name" value="PILUS ASSEMBLY PROTEIN"/>
    <property type="match status" value="1"/>
</dbReference>
<proteinExistence type="predicted"/>
<feature type="transmembrane region" description="Helical" evidence="6">
    <location>
        <begin position="218"/>
        <end position="238"/>
    </location>
</feature>
<comment type="subcellular location">
    <subcellularLocation>
        <location evidence="1">Cell membrane</location>
        <topology evidence="1">Multi-pass membrane protein</topology>
    </subcellularLocation>
</comment>
<dbReference type="PANTHER" id="PTHR35007">
    <property type="entry name" value="INTEGRAL MEMBRANE PROTEIN-RELATED"/>
    <property type="match status" value="1"/>
</dbReference>
<feature type="transmembrane region" description="Helical" evidence="6">
    <location>
        <begin position="12"/>
        <end position="31"/>
    </location>
</feature>
<evidence type="ECO:0000256" key="3">
    <source>
        <dbReference type="ARBA" id="ARBA00022692"/>
    </source>
</evidence>
<protein>
    <submittedName>
        <fullName evidence="8">Tight adherence protein B</fullName>
    </submittedName>
</protein>
<evidence type="ECO:0000313" key="8">
    <source>
        <dbReference type="EMBL" id="RED54754.1"/>
    </source>
</evidence>
<dbReference type="EMBL" id="QRDY01000021">
    <property type="protein sequence ID" value="RED54754.1"/>
    <property type="molecule type" value="Genomic_DNA"/>
</dbReference>
<evidence type="ECO:0000256" key="2">
    <source>
        <dbReference type="ARBA" id="ARBA00022475"/>
    </source>
</evidence>
<evidence type="ECO:0000313" key="9">
    <source>
        <dbReference type="Proteomes" id="UP000256869"/>
    </source>
</evidence>
<dbReference type="Proteomes" id="UP000256869">
    <property type="component" value="Unassembled WGS sequence"/>
</dbReference>
<evidence type="ECO:0000256" key="6">
    <source>
        <dbReference type="SAM" id="Phobius"/>
    </source>
</evidence>
<evidence type="ECO:0000256" key="1">
    <source>
        <dbReference type="ARBA" id="ARBA00004651"/>
    </source>
</evidence>
<keyword evidence="4 6" id="KW-1133">Transmembrane helix</keyword>
<evidence type="ECO:0000259" key="7">
    <source>
        <dbReference type="Pfam" id="PF00482"/>
    </source>
</evidence>
<feature type="domain" description="Type II secretion system protein GspF" evidence="7">
    <location>
        <begin position="73"/>
        <end position="203"/>
    </location>
</feature>
<evidence type="ECO:0000256" key="4">
    <source>
        <dbReference type="ARBA" id="ARBA00022989"/>
    </source>
</evidence>
<dbReference type="AlphaFoldDB" id="A0A3D9HZ34"/>
<keyword evidence="5 6" id="KW-0472">Membrane</keyword>
<comment type="caution">
    <text evidence="8">The sequence shown here is derived from an EMBL/GenBank/DDBJ whole genome shotgun (WGS) entry which is preliminary data.</text>
</comment>
<reference evidence="8 9" key="1">
    <citation type="submission" date="2018-07" db="EMBL/GenBank/DDBJ databases">
        <title>Genomic Encyclopedia of Type Strains, Phase III (KMG-III): the genomes of soil and plant-associated and newly described type strains.</title>
        <authorList>
            <person name="Whitman W."/>
        </authorList>
    </citation>
    <scope>NUCLEOTIDE SEQUENCE [LARGE SCALE GENOMIC DNA]</scope>
    <source>
        <strain evidence="8 9">CECT 8236</strain>
    </source>
</reference>
<evidence type="ECO:0000256" key="5">
    <source>
        <dbReference type="ARBA" id="ARBA00023136"/>
    </source>
</evidence>
<organism evidence="8 9">
    <name type="scientific">Cohnella lupini</name>
    <dbReference type="NCBI Taxonomy" id="1294267"/>
    <lineage>
        <taxon>Bacteria</taxon>
        <taxon>Bacillati</taxon>
        <taxon>Bacillota</taxon>
        <taxon>Bacilli</taxon>
        <taxon>Bacillales</taxon>
        <taxon>Paenibacillaceae</taxon>
        <taxon>Cohnella</taxon>
    </lineage>
</organism>
<accession>A0A3D9HZ34</accession>
<gene>
    <name evidence="8" type="ORF">DFP95_12110</name>
</gene>
<feature type="transmembrane region" description="Helical" evidence="6">
    <location>
        <begin position="37"/>
        <end position="54"/>
    </location>
</feature>
<dbReference type="RefSeq" id="WP_115995120.1">
    <property type="nucleotide sequence ID" value="NZ_QRDY01000021.1"/>
</dbReference>
<keyword evidence="3 6" id="KW-0812">Transmembrane</keyword>
<sequence length="246" mass="27714">MTDYRFYQLSALEKLWASCLGCVLCFVAIWLMYRHSVIALALAPIGMFYPRYYAKALCRKRRDKLRLQFKDALQALSSLLSAGRSVENAIMALESDLVLLIGDSESDLLVELRAIANRLNNGEPLELALADFAKRSDLEEARNFADVISICKRAGGDLVEVVRRTSQLISEKLEVELEVTVLIAQKKFESRIMMGMPFAFVGALGFMAADYMEPLHKGMGIVLLTACLILLMGCSWWMTRIMDIRL</sequence>
<dbReference type="OrthoDB" id="9796142at2"/>
<feature type="transmembrane region" description="Helical" evidence="6">
    <location>
        <begin position="192"/>
        <end position="212"/>
    </location>
</feature>
<keyword evidence="9" id="KW-1185">Reference proteome</keyword>